<reference evidence="6" key="1">
    <citation type="journal article" date="2023" name="Plant J.">
        <title>Genome sequences and population genomics provide insights into the demographic history, inbreeding, and mutation load of two 'living fossil' tree species of Dipteronia.</title>
        <authorList>
            <person name="Feng Y."/>
            <person name="Comes H.P."/>
            <person name="Chen J."/>
            <person name="Zhu S."/>
            <person name="Lu R."/>
            <person name="Zhang X."/>
            <person name="Li P."/>
            <person name="Qiu J."/>
            <person name="Olsen K.M."/>
            <person name="Qiu Y."/>
        </authorList>
    </citation>
    <scope>NUCLEOTIDE SEQUENCE</scope>
    <source>
        <strain evidence="6">KIB01</strain>
    </source>
</reference>
<evidence type="ECO:0000313" key="6">
    <source>
        <dbReference type="EMBL" id="KAK2637125.1"/>
    </source>
</evidence>
<organism evidence="6 7">
    <name type="scientific">Dipteronia dyeriana</name>
    <dbReference type="NCBI Taxonomy" id="168575"/>
    <lineage>
        <taxon>Eukaryota</taxon>
        <taxon>Viridiplantae</taxon>
        <taxon>Streptophyta</taxon>
        <taxon>Embryophyta</taxon>
        <taxon>Tracheophyta</taxon>
        <taxon>Spermatophyta</taxon>
        <taxon>Magnoliopsida</taxon>
        <taxon>eudicotyledons</taxon>
        <taxon>Gunneridae</taxon>
        <taxon>Pentapetalae</taxon>
        <taxon>rosids</taxon>
        <taxon>malvids</taxon>
        <taxon>Sapindales</taxon>
        <taxon>Sapindaceae</taxon>
        <taxon>Hippocastanoideae</taxon>
        <taxon>Acereae</taxon>
        <taxon>Dipteronia</taxon>
    </lineage>
</organism>
<keyword evidence="2" id="KW-0378">Hydrolase</keyword>
<accession>A0AAD9WP55</accession>
<dbReference type="InterPro" id="IPR033132">
    <property type="entry name" value="GH_1_N_CS"/>
</dbReference>
<evidence type="ECO:0000256" key="5">
    <source>
        <dbReference type="SAM" id="SignalP"/>
    </source>
</evidence>
<dbReference type="PANTHER" id="PTHR10353">
    <property type="entry name" value="GLYCOSYL HYDROLASE"/>
    <property type="match status" value="1"/>
</dbReference>
<keyword evidence="3" id="KW-0326">Glycosidase</keyword>
<dbReference type="PRINTS" id="PR00131">
    <property type="entry name" value="GLHYDRLASE1"/>
</dbReference>
<dbReference type="Pfam" id="PF00232">
    <property type="entry name" value="Glyco_hydro_1"/>
    <property type="match status" value="1"/>
</dbReference>
<protein>
    <recommendedName>
        <fullName evidence="8">Beta-glucosidase</fullName>
    </recommendedName>
</protein>
<feature type="signal peptide" evidence="5">
    <location>
        <begin position="1"/>
        <end position="27"/>
    </location>
</feature>
<comment type="similarity">
    <text evidence="1 4">Belongs to the glycosyl hydrolase 1 family.</text>
</comment>
<evidence type="ECO:0000256" key="1">
    <source>
        <dbReference type="ARBA" id="ARBA00010838"/>
    </source>
</evidence>
<dbReference type="InterPro" id="IPR001360">
    <property type="entry name" value="Glyco_hydro_1"/>
</dbReference>
<keyword evidence="5" id="KW-0732">Signal</keyword>
<dbReference type="PROSITE" id="PS00653">
    <property type="entry name" value="GLYCOSYL_HYDROL_F1_2"/>
    <property type="match status" value="1"/>
</dbReference>
<dbReference type="GO" id="GO:0019762">
    <property type="term" value="P:glucosinolate catabolic process"/>
    <property type="evidence" value="ECO:0007669"/>
    <property type="project" value="TreeGrafter"/>
</dbReference>
<keyword evidence="7" id="KW-1185">Reference proteome</keyword>
<evidence type="ECO:0000256" key="3">
    <source>
        <dbReference type="ARBA" id="ARBA00023295"/>
    </source>
</evidence>
<dbReference type="GO" id="GO:0005975">
    <property type="term" value="P:carbohydrate metabolic process"/>
    <property type="evidence" value="ECO:0007669"/>
    <property type="project" value="InterPro"/>
</dbReference>
<proteinExistence type="inferred from homology"/>
<dbReference type="SUPFAM" id="SSF51445">
    <property type="entry name" value="(Trans)glycosidases"/>
    <property type="match status" value="1"/>
</dbReference>
<dbReference type="FunFam" id="3.20.20.80:FF:000020">
    <property type="entry name" value="Beta-glucosidase 12"/>
    <property type="match status" value="1"/>
</dbReference>
<dbReference type="Proteomes" id="UP001280121">
    <property type="component" value="Unassembled WGS sequence"/>
</dbReference>
<evidence type="ECO:0000256" key="4">
    <source>
        <dbReference type="RuleBase" id="RU003690"/>
    </source>
</evidence>
<dbReference type="PANTHER" id="PTHR10353:SF318">
    <property type="entry name" value="BETA-GLUCOSIDASE 31-RELATED"/>
    <property type="match status" value="1"/>
</dbReference>
<sequence>MAIPVIVQVLMITALLLLVDDTHYVIASNADDPQVPSTFNRSSFPEHFIFGSASASYQYEGAANEDGRGPSIWDTFSHNFQDRIAEGSNGDVALDFYHRYEEDVQIMKNMNMDAFRFSISWSRILPRGKLIGGVNNKGIDFYNNLINRLLSNGLLPFVTIFHWDLPQALDDEYGGFLSPRVVDDFRDFAELCFKEFGDRVKYWITLNEPLTYSSRGYDAGLFAPGRCSKTVNGMCQAGNSSTEPYIVSQHLILSHAAAVQVYRQKYQVNQKGKIGITLDSHWFIPYSKTKPNSEAALRALDFMFGWFMEPLTYGDYPFNMRFIIGERLPKFSRKQSMMVKGSFDFLGLNYYTAYYASNVDAANSVLNISYTTDSFANLTQTRNGVLIGSPAASNWLHVYPRGLRDLVIYVKENYKNPTIYITENGVDEFNNSTLPLEEALKDPMRIDYYRSHLWFLHLAIQEDGVNVKGYFAWSLLDNFEWSDGYTVRFGIYFIDYKDGLKRYPKQSANWFKNFLNKP</sequence>
<comment type="caution">
    <text evidence="6">The sequence shown here is derived from an EMBL/GenBank/DDBJ whole genome shotgun (WGS) entry which is preliminary data.</text>
</comment>
<dbReference type="GO" id="GO:0009651">
    <property type="term" value="P:response to salt stress"/>
    <property type="evidence" value="ECO:0007669"/>
    <property type="project" value="TreeGrafter"/>
</dbReference>
<evidence type="ECO:0008006" key="8">
    <source>
        <dbReference type="Google" id="ProtNLM"/>
    </source>
</evidence>
<gene>
    <name evidence="6" type="ORF">Ddye_031917</name>
</gene>
<dbReference type="EMBL" id="JANJYI010000009">
    <property type="protein sequence ID" value="KAK2637125.1"/>
    <property type="molecule type" value="Genomic_DNA"/>
</dbReference>
<feature type="chain" id="PRO_5042114963" description="Beta-glucosidase" evidence="5">
    <location>
        <begin position="28"/>
        <end position="518"/>
    </location>
</feature>
<dbReference type="Gene3D" id="3.20.20.80">
    <property type="entry name" value="Glycosidases"/>
    <property type="match status" value="1"/>
</dbReference>
<evidence type="ECO:0000313" key="7">
    <source>
        <dbReference type="Proteomes" id="UP001280121"/>
    </source>
</evidence>
<dbReference type="GO" id="GO:0047782">
    <property type="term" value="F:coniferin beta-glucosidase activity"/>
    <property type="evidence" value="ECO:0007669"/>
    <property type="project" value="UniProtKB-ARBA"/>
</dbReference>
<evidence type="ECO:0000256" key="2">
    <source>
        <dbReference type="ARBA" id="ARBA00022801"/>
    </source>
</evidence>
<name>A0AAD9WP55_9ROSI</name>
<dbReference type="InterPro" id="IPR017853">
    <property type="entry name" value="GH"/>
</dbReference>
<dbReference type="AlphaFoldDB" id="A0AAD9WP55"/>